<gene>
    <name evidence="2" type="ORF">B4109_0329</name>
</gene>
<protein>
    <submittedName>
        <fullName evidence="2">Uncharacterized protein</fullName>
    </submittedName>
</protein>
<evidence type="ECO:0000313" key="3">
    <source>
        <dbReference type="Proteomes" id="UP000075424"/>
    </source>
</evidence>
<keyword evidence="1" id="KW-1133">Transmembrane helix</keyword>
<comment type="caution">
    <text evidence="2">The sequence shown here is derived from an EMBL/GenBank/DDBJ whole genome shotgun (WGS) entry which is preliminary data.</text>
</comment>
<dbReference type="Proteomes" id="UP000075424">
    <property type="component" value="Unassembled WGS sequence"/>
</dbReference>
<sequence>MPLWMLIGYWAVGIATFIAGVAARRIRRRGKGRWNSAIMKSFGPFI</sequence>
<reference evidence="2 3" key="1">
    <citation type="submission" date="2016-01" db="EMBL/GenBank/DDBJ databases">
        <title>Draft Genome Sequences of Seven Thermophilic Sporeformers Isolated from Foods.</title>
        <authorList>
            <person name="Berendsen E.M."/>
            <person name="Wells-Bennik M.H."/>
            <person name="Krawcyk A.O."/>
            <person name="De Jong A."/>
            <person name="Holsappel S."/>
            <person name="Eijlander R.T."/>
            <person name="Kuipers O.P."/>
        </authorList>
    </citation>
    <scope>NUCLEOTIDE SEQUENCE [LARGE SCALE GENOMIC DNA]</scope>
    <source>
        <strain evidence="2 3">B4109</strain>
    </source>
</reference>
<keyword evidence="1" id="KW-0812">Transmembrane</keyword>
<feature type="transmembrane region" description="Helical" evidence="1">
    <location>
        <begin position="6"/>
        <end position="23"/>
    </location>
</feature>
<dbReference type="AlphaFoldDB" id="A0A150MY41"/>
<accession>A0A150MY41</accession>
<keyword evidence="1" id="KW-0472">Membrane</keyword>
<organism evidence="2 3">
    <name type="scientific">Geobacillus stearothermophilus</name>
    <name type="common">Bacillus stearothermophilus</name>
    <dbReference type="NCBI Taxonomy" id="1422"/>
    <lineage>
        <taxon>Bacteria</taxon>
        <taxon>Bacillati</taxon>
        <taxon>Bacillota</taxon>
        <taxon>Bacilli</taxon>
        <taxon>Bacillales</taxon>
        <taxon>Anoxybacillaceae</taxon>
        <taxon>Geobacillus</taxon>
    </lineage>
</organism>
<proteinExistence type="predicted"/>
<dbReference type="EMBL" id="LQYV01000012">
    <property type="protein sequence ID" value="KYD29376.1"/>
    <property type="molecule type" value="Genomic_DNA"/>
</dbReference>
<name>A0A150MY41_GEOSE</name>
<evidence type="ECO:0000313" key="2">
    <source>
        <dbReference type="EMBL" id="KYD29376.1"/>
    </source>
</evidence>
<evidence type="ECO:0000256" key="1">
    <source>
        <dbReference type="SAM" id="Phobius"/>
    </source>
</evidence>